<evidence type="ECO:0000256" key="1">
    <source>
        <dbReference type="SAM" id="SignalP"/>
    </source>
</evidence>
<gene>
    <name evidence="2" type="ORF">D9V37_06150</name>
</gene>
<dbReference type="AlphaFoldDB" id="A0A3L8P481"/>
<comment type="caution">
    <text evidence="2">The sequence shown here is derived from an EMBL/GenBank/DDBJ whole genome shotgun (WGS) entry which is preliminary data.</text>
</comment>
<proteinExistence type="predicted"/>
<organism evidence="2 3">
    <name type="scientific">Nocardioides mangrovicus</name>
    <dbReference type="NCBI Taxonomy" id="2478913"/>
    <lineage>
        <taxon>Bacteria</taxon>
        <taxon>Bacillati</taxon>
        <taxon>Actinomycetota</taxon>
        <taxon>Actinomycetes</taxon>
        <taxon>Propionibacteriales</taxon>
        <taxon>Nocardioidaceae</taxon>
        <taxon>Nocardioides</taxon>
    </lineage>
</organism>
<keyword evidence="1" id="KW-0732">Signal</keyword>
<dbReference type="RefSeq" id="WP_121805278.1">
    <property type="nucleotide sequence ID" value="NZ_RDBE01000006.1"/>
</dbReference>
<evidence type="ECO:0000313" key="2">
    <source>
        <dbReference type="EMBL" id="RLV49513.1"/>
    </source>
</evidence>
<dbReference type="Proteomes" id="UP000281708">
    <property type="component" value="Unassembled WGS sequence"/>
</dbReference>
<feature type="chain" id="PRO_5039149863" evidence="1">
    <location>
        <begin position="21"/>
        <end position="126"/>
    </location>
</feature>
<protein>
    <submittedName>
        <fullName evidence="2">Uncharacterized protein</fullName>
    </submittedName>
</protein>
<keyword evidence="3" id="KW-1185">Reference proteome</keyword>
<dbReference type="EMBL" id="RDBE01000006">
    <property type="protein sequence ID" value="RLV49513.1"/>
    <property type="molecule type" value="Genomic_DNA"/>
</dbReference>
<name>A0A3L8P481_9ACTN</name>
<accession>A0A3L8P481</accession>
<sequence length="126" mass="13051">MKTSLTLGLATASVATMVVAGVAASSDAAPGAVVPVTGTETHSVVRNSTFVTLKTDPIATGDTEGDPVAWKILVGPAGHTLHQRLATTMGAGETVDWNYTFPTTLSTRQIQVYKNGTLVSAYNFTP</sequence>
<reference evidence="2 3" key="1">
    <citation type="submission" date="2018-10" db="EMBL/GenBank/DDBJ databases">
        <title>Marmoricola sp. 4Q3S-7 whole genome shotgun sequence.</title>
        <authorList>
            <person name="Li F."/>
        </authorList>
    </citation>
    <scope>NUCLEOTIDE SEQUENCE [LARGE SCALE GENOMIC DNA]</scope>
    <source>
        <strain evidence="2 3">4Q3S-7</strain>
    </source>
</reference>
<evidence type="ECO:0000313" key="3">
    <source>
        <dbReference type="Proteomes" id="UP000281708"/>
    </source>
</evidence>
<feature type="signal peptide" evidence="1">
    <location>
        <begin position="1"/>
        <end position="20"/>
    </location>
</feature>